<dbReference type="AlphaFoldDB" id="A0AAE0DWC7"/>
<organism evidence="2 3">
    <name type="scientific">Dipteronia sinensis</name>
    <dbReference type="NCBI Taxonomy" id="43782"/>
    <lineage>
        <taxon>Eukaryota</taxon>
        <taxon>Viridiplantae</taxon>
        <taxon>Streptophyta</taxon>
        <taxon>Embryophyta</taxon>
        <taxon>Tracheophyta</taxon>
        <taxon>Spermatophyta</taxon>
        <taxon>Magnoliopsida</taxon>
        <taxon>eudicotyledons</taxon>
        <taxon>Gunneridae</taxon>
        <taxon>Pentapetalae</taxon>
        <taxon>rosids</taxon>
        <taxon>malvids</taxon>
        <taxon>Sapindales</taxon>
        <taxon>Sapindaceae</taxon>
        <taxon>Hippocastanoideae</taxon>
        <taxon>Acereae</taxon>
        <taxon>Dipteronia</taxon>
    </lineage>
</organism>
<feature type="region of interest" description="Disordered" evidence="1">
    <location>
        <begin position="1"/>
        <end position="25"/>
    </location>
</feature>
<reference evidence="2" key="1">
    <citation type="journal article" date="2023" name="Plant J.">
        <title>Genome sequences and population genomics provide insights into the demographic history, inbreeding, and mutation load of two 'living fossil' tree species of Dipteronia.</title>
        <authorList>
            <person name="Feng Y."/>
            <person name="Comes H.P."/>
            <person name="Chen J."/>
            <person name="Zhu S."/>
            <person name="Lu R."/>
            <person name="Zhang X."/>
            <person name="Li P."/>
            <person name="Qiu J."/>
            <person name="Olsen K.M."/>
            <person name="Qiu Y."/>
        </authorList>
    </citation>
    <scope>NUCLEOTIDE SEQUENCE</scope>
    <source>
        <strain evidence="2">NBL</strain>
    </source>
</reference>
<comment type="caution">
    <text evidence="2">The sequence shown here is derived from an EMBL/GenBank/DDBJ whole genome shotgun (WGS) entry which is preliminary data.</text>
</comment>
<feature type="non-terminal residue" evidence="2">
    <location>
        <position position="76"/>
    </location>
</feature>
<dbReference type="Proteomes" id="UP001281410">
    <property type="component" value="Unassembled WGS sequence"/>
</dbReference>
<evidence type="ECO:0000256" key="1">
    <source>
        <dbReference type="SAM" id="MobiDB-lite"/>
    </source>
</evidence>
<sequence length="76" mass="8408">MEGKESHPHPHPLLRGRRKSSYSHGYTSAQIQSLAAICETLIPPLPLETINKEFADDQAIISFYKASGSHPPIPDE</sequence>
<evidence type="ECO:0000313" key="3">
    <source>
        <dbReference type="Proteomes" id="UP001281410"/>
    </source>
</evidence>
<proteinExistence type="predicted"/>
<dbReference type="EMBL" id="JANJYJ010000008">
    <property type="protein sequence ID" value="KAK3193487.1"/>
    <property type="molecule type" value="Genomic_DNA"/>
</dbReference>
<feature type="compositionally biased region" description="Basic residues" evidence="1">
    <location>
        <begin position="9"/>
        <end position="21"/>
    </location>
</feature>
<name>A0AAE0DWC7_9ROSI</name>
<keyword evidence="3" id="KW-1185">Reference proteome</keyword>
<gene>
    <name evidence="2" type="ORF">Dsin_024797</name>
</gene>
<evidence type="ECO:0000313" key="2">
    <source>
        <dbReference type="EMBL" id="KAK3193487.1"/>
    </source>
</evidence>
<protein>
    <submittedName>
        <fullName evidence="2">Uncharacterized protein</fullName>
    </submittedName>
</protein>
<accession>A0AAE0DWC7</accession>